<dbReference type="InterPro" id="IPR027796">
    <property type="entry name" value="OTT_1508_deam-like"/>
</dbReference>
<gene>
    <name evidence="2" type="ORF">QBC37DRAFT_446383</name>
</gene>
<sequence>MFVSRLGSSPHLHLPILLNTMDYRPISRHGTAPDEKPIPLGSKVLHKFYEPVILLVSLMDAVSSNPSIASISEATGSSNRDTGTSDIQPIQVFKAFVNKLSHVCSSSKGPKTVTSFIILRDRPSPGYENGRVHYWFAANEQTTEKLADTQAYVQKLLKKVCRAPLGSHDQEGCDAARKDIHRDVLVFNRRRITTYLGMIQDQTAKCLERLAAEENDHSRALSSSLRDLVDPDHVGESRSDPESDFIAKVQRTIRQLMALEKSQSYPSLLTRAEQGRLMTGSTQACFSDFIHTSKRILAYPQSVQHILTVARPKWPELFDSEPLVSFLPSSKPLPAPSRVKSLSAESMVGRMTRKEKEITRFREFVKRLQVFDLDARIRDEYKKDSFTPRVHSEVLLLDWVWQTFAVDCILPSGKSSKVVDSNVFFNGWMYIGSSKPTCRLCHYYFEERKSGVQHREDWHGNLYPAWAFPEVFPSQGEAAMEDRQVMVDRVLQRVRKDAFEVVRKKVAPRHKEEDSNTFSEAITLDDRWTILSQSDRAVDVDVDEITSMLGEMSTENVVDELDLYDGDNDDNGGAALF</sequence>
<reference evidence="2" key="1">
    <citation type="journal article" date="2023" name="Mol. Phylogenet. Evol.">
        <title>Genome-scale phylogeny and comparative genomics of the fungal order Sordariales.</title>
        <authorList>
            <person name="Hensen N."/>
            <person name="Bonometti L."/>
            <person name="Westerberg I."/>
            <person name="Brannstrom I.O."/>
            <person name="Guillou S."/>
            <person name="Cros-Aarteil S."/>
            <person name="Calhoun S."/>
            <person name="Haridas S."/>
            <person name="Kuo A."/>
            <person name="Mondo S."/>
            <person name="Pangilinan J."/>
            <person name="Riley R."/>
            <person name="LaButti K."/>
            <person name="Andreopoulos B."/>
            <person name="Lipzen A."/>
            <person name="Chen C."/>
            <person name="Yan M."/>
            <person name="Daum C."/>
            <person name="Ng V."/>
            <person name="Clum A."/>
            <person name="Steindorff A."/>
            <person name="Ohm R.A."/>
            <person name="Martin F."/>
            <person name="Silar P."/>
            <person name="Natvig D.O."/>
            <person name="Lalanne C."/>
            <person name="Gautier V."/>
            <person name="Ament-Velasquez S.L."/>
            <person name="Kruys A."/>
            <person name="Hutchinson M.I."/>
            <person name="Powell A.J."/>
            <person name="Barry K."/>
            <person name="Miller A.N."/>
            <person name="Grigoriev I.V."/>
            <person name="Debuchy R."/>
            <person name="Gladieux P."/>
            <person name="Hiltunen Thoren M."/>
            <person name="Johannesson H."/>
        </authorList>
    </citation>
    <scope>NUCLEOTIDE SEQUENCE</scope>
    <source>
        <strain evidence="2">PSN293</strain>
    </source>
</reference>
<evidence type="ECO:0000259" key="1">
    <source>
        <dbReference type="PROSITE" id="PS00028"/>
    </source>
</evidence>
<dbReference type="PROSITE" id="PS00028">
    <property type="entry name" value="ZINC_FINGER_C2H2_1"/>
    <property type="match status" value="1"/>
</dbReference>
<dbReference type="PANTHER" id="PTHR42037">
    <property type="match status" value="1"/>
</dbReference>
<dbReference type="EMBL" id="MU858151">
    <property type="protein sequence ID" value="KAK4211363.1"/>
    <property type="molecule type" value="Genomic_DNA"/>
</dbReference>
<dbReference type="PANTHER" id="PTHR42037:SF1">
    <property type="match status" value="1"/>
</dbReference>
<evidence type="ECO:0000313" key="2">
    <source>
        <dbReference type="EMBL" id="KAK4211363.1"/>
    </source>
</evidence>
<organism evidence="2 3">
    <name type="scientific">Rhypophila decipiens</name>
    <dbReference type="NCBI Taxonomy" id="261697"/>
    <lineage>
        <taxon>Eukaryota</taxon>
        <taxon>Fungi</taxon>
        <taxon>Dikarya</taxon>
        <taxon>Ascomycota</taxon>
        <taxon>Pezizomycotina</taxon>
        <taxon>Sordariomycetes</taxon>
        <taxon>Sordariomycetidae</taxon>
        <taxon>Sordariales</taxon>
        <taxon>Naviculisporaceae</taxon>
        <taxon>Rhypophila</taxon>
    </lineage>
</organism>
<feature type="domain" description="C2H2-type" evidence="1">
    <location>
        <begin position="438"/>
        <end position="459"/>
    </location>
</feature>
<proteinExistence type="predicted"/>
<keyword evidence="3" id="KW-1185">Reference proteome</keyword>
<comment type="caution">
    <text evidence="2">The sequence shown here is derived from an EMBL/GenBank/DDBJ whole genome shotgun (WGS) entry which is preliminary data.</text>
</comment>
<dbReference type="Proteomes" id="UP001301769">
    <property type="component" value="Unassembled WGS sequence"/>
</dbReference>
<accession>A0AAN6Y367</accession>
<dbReference type="InterPro" id="IPR013087">
    <property type="entry name" value="Znf_C2H2_type"/>
</dbReference>
<reference evidence="2" key="2">
    <citation type="submission" date="2023-05" db="EMBL/GenBank/DDBJ databases">
        <authorList>
            <consortium name="Lawrence Berkeley National Laboratory"/>
            <person name="Steindorff A."/>
            <person name="Hensen N."/>
            <person name="Bonometti L."/>
            <person name="Westerberg I."/>
            <person name="Brannstrom I.O."/>
            <person name="Guillou S."/>
            <person name="Cros-Aarteil S."/>
            <person name="Calhoun S."/>
            <person name="Haridas S."/>
            <person name="Kuo A."/>
            <person name="Mondo S."/>
            <person name="Pangilinan J."/>
            <person name="Riley R."/>
            <person name="Labutti K."/>
            <person name="Andreopoulos B."/>
            <person name="Lipzen A."/>
            <person name="Chen C."/>
            <person name="Yanf M."/>
            <person name="Daum C."/>
            <person name="Ng V."/>
            <person name="Clum A."/>
            <person name="Ohm R."/>
            <person name="Martin F."/>
            <person name="Silar P."/>
            <person name="Natvig D."/>
            <person name="Lalanne C."/>
            <person name="Gautier V."/>
            <person name="Ament-Velasquez S.L."/>
            <person name="Kruys A."/>
            <person name="Hutchinson M.I."/>
            <person name="Powell A.J."/>
            <person name="Barry K."/>
            <person name="Miller A.N."/>
            <person name="Grigoriev I.V."/>
            <person name="Debuchy R."/>
            <person name="Gladieux P."/>
            <person name="Thoren M.H."/>
            <person name="Johannesson H."/>
        </authorList>
    </citation>
    <scope>NUCLEOTIDE SEQUENCE</scope>
    <source>
        <strain evidence="2">PSN293</strain>
    </source>
</reference>
<name>A0AAN6Y367_9PEZI</name>
<evidence type="ECO:0000313" key="3">
    <source>
        <dbReference type="Proteomes" id="UP001301769"/>
    </source>
</evidence>
<protein>
    <recommendedName>
        <fullName evidence="1">C2H2-type domain-containing protein</fullName>
    </recommendedName>
</protein>
<dbReference type="Pfam" id="PF14441">
    <property type="entry name" value="OTT_1508_deam"/>
    <property type="match status" value="1"/>
</dbReference>
<dbReference type="AlphaFoldDB" id="A0AAN6Y367"/>